<dbReference type="InterPro" id="IPR023393">
    <property type="entry name" value="START-like_dom_sf"/>
</dbReference>
<feature type="region of interest" description="Disordered" evidence="1">
    <location>
        <begin position="412"/>
        <end position="568"/>
    </location>
</feature>
<feature type="compositionally biased region" description="Low complexity" evidence="1">
    <location>
        <begin position="424"/>
        <end position="434"/>
    </location>
</feature>
<sequence>MAELHEALKQLSPTQWSEIPEDDATLAQYMSDCFQAGELICNTVPPLAAGESFHSAQHHHKRPNEATSAKEMHNSTTRGAAVAAEHESLQKSWGKPYKFKAEQNPANVALYKMAGNDRHGAWFGRRSVHEGLGFDRFRRAIAREMPQSLSYEGVGAGAIRGLAADTQLEHKKVDAAKADLDVYQLSGQMPKPVTAREFVQLLMTTESGLSEKSAADLEGGGKHIPRSFMNVSRPISFPGVSDRPEFVRGQYESVELIREIPLHKRTGGDESSDAAELNPVEWIMVTRSDPGGGIPRFLVERGTPEAMLADVTKFLDWATGLGGDIPDPYAGVKDKSVVTDPAEAAAVPTTAPVVTDGSVANTSEPSVQRSATAPATQSEQPPGMFANIAQTLETGMQAYAPTAVTEGLHDYLHPTHAPIHPDTSSSDSSSDDSSLNSFQSATEHHRHSLNPRASGEVASLGSTSSEITLSTDKKSLNNHEKEVQKLLREREKLDRKLAKKREDQDSKLQKAKEKDSTEEEKLLEKHEKEIRKAEEKHKKEVEKLEQKKERELRKAEEKRRKKDDSALMSKIVRERDEFRSQLESYKRENRILVDRVEELERDVAVLRAPAGNSAAADGKGAVEVKV</sequence>
<dbReference type="PANTHER" id="PTHR40370:SF1">
    <property type="entry name" value="DUF3074 DOMAIN-CONTAINING PROTEIN"/>
    <property type="match status" value="1"/>
</dbReference>
<feature type="compositionally biased region" description="Polar residues" evidence="1">
    <location>
        <begin position="460"/>
        <end position="470"/>
    </location>
</feature>
<comment type="caution">
    <text evidence="3">The sequence shown here is derived from an EMBL/GenBank/DDBJ whole genome shotgun (WGS) entry which is preliminary data.</text>
</comment>
<accession>A0AAN7YIM2</accession>
<dbReference type="Gene3D" id="3.30.530.20">
    <property type="match status" value="1"/>
</dbReference>
<evidence type="ECO:0000256" key="1">
    <source>
        <dbReference type="SAM" id="MobiDB-lite"/>
    </source>
</evidence>
<dbReference type="PANTHER" id="PTHR40370">
    <property type="entry name" value="EXPRESSED PROTEIN"/>
    <property type="match status" value="1"/>
</dbReference>
<feature type="region of interest" description="Disordered" evidence="1">
    <location>
        <begin position="348"/>
        <end position="382"/>
    </location>
</feature>
<evidence type="ECO:0000313" key="3">
    <source>
        <dbReference type="EMBL" id="KAK5110055.1"/>
    </source>
</evidence>
<dbReference type="EMBL" id="JAVRRL010000054">
    <property type="protein sequence ID" value="KAK5110055.1"/>
    <property type="molecule type" value="Genomic_DNA"/>
</dbReference>
<proteinExistence type="predicted"/>
<reference evidence="3" key="1">
    <citation type="submission" date="2023-08" db="EMBL/GenBank/DDBJ databases">
        <title>Black Yeasts Isolated from many extreme environments.</title>
        <authorList>
            <person name="Coleine C."/>
            <person name="Stajich J.E."/>
            <person name="Selbmann L."/>
        </authorList>
    </citation>
    <scope>NUCLEOTIDE SEQUENCE</scope>
    <source>
        <strain evidence="3">CCFEE 5401</strain>
    </source>
</reference>
<dbReference type="AlphaFoldDB" id="A0AAN7YIM2"/>
<evidence type="ECO:0000259" key="2">
    <source>
        <dbReference type="Pfam" id="PF11274"/>
    </source>
</evidence>
<organism evidence="3 4">
    <name type="scientific">Meristemomyces frigidus</name>
    <dbReference type="NCBI Taxonomy" id="1508187"/>
    <lineage>
        <taxon>Eukaryota</taxon>
        <taxon>Fungi</taxon>
        <taxon>Dikarya</taxon>
        <taxon>Ascomycota</taxon>
        <taxon>Pezizomycotina</taxon>
        <taxon>Dothideomycetes</taxon>
        <taxon>Dothideomycetidae</taxon>
        <taxon>Mycosphaerellales</taxon>
        <taxon>Teratosphaeriaceae</taxon>
        <taxon>Meristemomyces</taxon>
    </lineage>
</organism>
<dbReference type="Proteomes" id="UP001310890">
    <property type="component" value="Unassembled WGS sequence"/>
</dbReference>
<dbReference type="Pfam" id="PF11274">
    <property type="entry name" value="DUF3074"/>
    <property type="match status" value="1"/>
</dbReference>
<protein>
    <recommendedName>
        <fullName evidence="2">DUF3074 domain-containing protein</fullName>
    </recommendedName>
</protein>
<evidence type="ECO:0000313" key="4">
    <source>
        <dbReference type="Proteomes" id="UP001310890"/>
    </source>
</evidence>
<feature type="compositionally biased region" description="Basic and acidic residues" evidence="1">
    <location>
        <begin position="471"/>
        <end position="568"/>
    </location>
</feature>
<feature type="region of interest" description="Disordered" evidence="1">
    <location>
        <begin position="52"/>
        <end position="73"/>
    </location>
</feature>
<dbReference type="InterPro" id="IPR024500">
    <property type="entry name" value="DUF3074"/>
</dbReference>
<feature type="compositionally biased region" description="Polar residues" evidence="1">
    <location>
        <begin position="358"/>
        <end position="380"/>
    </location>
</feature>
<feature type="domain" description="DUF3074" evidence="2">
    <location>
        <begin position="122"/>
        <end position="318"/>
    </location>
</feature>
<gene>
    <name evidence="3" type="ORF">LTR62_006299</name>
</gene>
<name>A0AAN7YIM2_9PEZI</name>
<dbReference type="SUPFAM" id="SSF55961">
    <property type="entry name" value="Bet v1-like"/>
    <property type="match status" value="1"/>
</dbReference>